<reference evidence="1 2" key="1">
    <citation type="submission" date="2015-04" db="EMBL/GenBank/DDBJ databases">
        <title>Lasius niger genome sequencing.</title>
        <authorList>
            <person name="Konorov E.A."/>
            <person name="Nikitin M.A."/>
            <person name="Kirill M.V."/>
            <person name="Chang P."/>
        </authorList>
    </citation>
    <scope>NUCLEOTIDE SEQUENCE [LARGE SCALE GENOMIC DNA]</scope>
    <source>
        <tissue evidence="1">Whole</tissue>
    </source>
</reference>
<protein>
    <submittedName>
        <fullName evidence="1">Uncharacterized protein</fullName>
    </submittedName>
</protein>
<dbReference type="PaxDb" id="67767-A0A0J7KAX6"/>
<name>A0A0J7KAX6_LASNI</name>
<evidence type="ECO:0000313" key="1">
    <source>
        <dbReference type="EMBL" id="KMQ87429.1"/>
    </source>
</evidence>
<organism evidence="1 2">
    <name type="scientific">Lasius niger</name>
    <name type="common">Black garden ant</name>
    <dbReference type="NCBI Taxonomy" id="67767"/>
    <lineage>
        <taxon>Eukaryota</taxon>
        <taxon>Metazoa</taxon>
        <taxon>Ecdysozoa</taxon>
        <taxon>Arthropoda</taxon>
        <taxon>Hexapoda</taxon>
        <taxon>Insecta</taxon>
        <taxon>Pterygota</taxon>
        <taxon>Neoptera</taxon>
        <taxon>Endopterygota</taxon>
        <taxon>Hymenoptera</taxon>
        <taxon>Apocrita</taxon>
        <taxon>Aculeata</taxon>
        <taxon>Formicoidea</taxon>
        <taxon>Formicidae</taxon>
        <taxon>Formicinae</taxon>
        <taxon>Lasius</taxon>
        <taxon>Lasius</taxon>
    </lineage>
</organism>
<accession>A0A0J7KAX6</accession>
<sequence length="157" mass="18218">MSEKLPAHLVLQHSIERALDNFKKVGKNNYTAAKIRSRLSTLKELWGLYQEGHIELTKTTSEEARKTMEYFSKNQFDKTEELYHAALDYMMDCLEEFEPAYDLLFYKHISEPYMGGLNSLSIYFAKSFGSFALEALSKQSFITALLVFENELPFQCN</sequence>
<dbReference type="AlphaFoldDB" id="A0A0J7KAX6"/>
<keyword evidence="2" id="KW-1185">Reference proteome</keyword>
<dbReference type="OrthoDB" id="7994850at2759"/>
<proteinExistence type="predicted"/>
<evidence type="ECO:0000313" key="2">
    <source>
        <dbReference type="Proteomes" id="UP000036403"/>
    </source>
</evidence>
<gene>
    <name evidence="1" type="ORF">RF55_13290</name>
</gene>
<dbReference type="Proteomes" id="UP000036403">
    <property type="component" value="Unassembled WGS sequence"/>
</dbReference>
<comment type="caution">
    <text evidence="1">The sequence shown here is derived from an EMBL/GenBank/DDBJ whole genome shotgun (WGS) entry which is preliminary data.</text>
</comment>
<dbReference type="EMBL" id="LBMM01010488">
    <property type="protein sequence ID" value="KMQ87429.1"/>
    <property type="molecule type" value="Genomic_DNA"/>
</dbReference>